<accession>A0A7M2XHP5</accession>
<evidence type="ECO:0000313" key="1">
    <source>
        <dbReference type="EMBL" id="QOV97225.1"/>
    </source>
</evidence>
<sequence length="134" mass="14630">MTYRRALNPRMLTIHELGKLIGRAPSTIKKDRMSHPDHPLFGKAIKNGSAPNSPLLWWRGDVQEYFETMGQRVDWSSIDGPSVEEEAQSVPPRSPDSTVVLMTMVADLAEGIAGVLLDVAAKARAGEYGRGAEG</sequence>
<organism evidence="1 2">
    <name type="scientific">Rhodococcus pyridinivorans</name>
    <dbReference type="NCBI Taxonomy" id="103816"/>
    <lineage>
        <taxon>Bacteria</taxon>
        <taxon>Bacillati</taxon>
        <taxon>Actinomycetota</taxon>
        <taxon>Actinomycetes</taxon>
        <taxon>Mycobacteriales</taxon>
        <taxon>Nocardiaceae</taxon>
        <taxon>Rhodococcus</taxon>
    </lineage>
</organism>
<reference evidence="1 2" key="1">
    <citation type="submission" date="2020-10" db="EMBL/GenBank/DDBJ databases">
        <title>Whole genome sequence of oil-degrading bacteria Rhodococcus pyridinivorans strain 5Ap.</title>
        <authorList>
            <person name="Akhremchuk A.E."/>
            <person name="Valentovich L.N."/>
            <person name="Charniauskaya M.I."/>
            <person name="Bukliarevich H.A."/>
            <person name="Titok M.A."/>
        </authorList>
    </citation>
    <scope>NUCLEOTIDE SEQUENCE [LARGE SCALE GENOMIC DNA]</scope>
    <source>
        <strain evidence="1 2">5Ap</strain>
    </source>
</reference>
<dbReference type="EMBL" id="CP063450">
    <property type="protein sequence ID" value="QOV97225.1"/>
    <property type="molecule type" value="Genomic_DNA"/>
</dbReference>
<dbReference type="RefSeq" id="WP_193902255.1">
    <property type="nucleotide sequence ID" value="NZ_CP063450.1"/>
</dbReference>
<evidence type="ECO:0000313" key="2">
    <source>
        <dbReference type="Proteomes" id="UP000593818"/>
    </source>
</evidence>
<dbReference type="Proteomes" id="UP000593818">
    <property type="component" value="Chromosome"/>
</dbReference>
<dbReference type="AlphaFoldDB" id="A0A7M2XHP5"/>
<gene>
    <name evidence="1" type="ORF">INP59_14735</name>
</gene>
<name>A0A7M2XHP5_9NOCA</name>
<keyword evidence="2" id="KW-1185">Reference proteome</keyword>
<protein>
    <submittedName>
        <fullName evidence="1">Uncharacterized protein</fullName>
    </submittedName>
</protein>
<proteinExistence type="predicted"/>